<keyword evidence="2" id="KW-1185">Reference proteome</keyword>
<dbReference type="Proteomes" id="UP001168620">
    <property type="component" value="Unassembled WGS sequence"/>
</dbReference>
<comment type="caution">
    <text evidence="1">The sequence shown here is derived from an EMBL/GenBank/DDBJ whole genome shotgun (WGS) entry which is preliminary data.</text>
</comment>
<sequence length="69" mass="6521">EGGDAGEDPGGAPPGTRAARIAQLLAAAEDAFAAAAAALAQGDLATYQEQVEAAEGAVAEALVLSGKAG</sequence>
<reference evidence="1" key="1">
    <citation type="submission" date="2023-06" db="EMBL/GenBank/DDBJ databases">
        <title>Draft genome sequence of Nocardioides sp. SOB77.</title>
        <authorList>
            <person name="Zhang G."/>
        </authorList>
    </citation>
    <scope>NUCLEOTIDE SEQUENCE</scope>
    <source>
        <strain evidence="1">SOB77</strain>
    </source>
</reference>
<name>A0ABT8FN48_9ACTN</name>
<accession>A0ABT8FN48</accession>
<evidence type="ECO:0000313" key="1">
    <source>
        <dbReference type="EMBL" id="MDN4176083.1"/>
    </source>
</evidence>
<dbReference type="EMBL" id="JAUHJQ010000331">
    <property type="protein sequence ID" value="MDN4176083.1"/>
    <property type="molecule type" value="Genomic_DNA"/>
</dbReference>
<feature type="non-terminal residue" evidence="1">
    <location>
        <position position="69"/>
    </location>
</feature>
<protein>
    <submittedName>
        <fullName evidence="1">Uncharacterized protein</fullName>
    </submittedName>
</protein>
<feature type="non-terminal residue" evidence="1">
    <location>
        <position position="1"/>
    </location>
</feature>
<gene>
    <name evidence="1" type="ORF">QWY28_24265</name>
</gene>
<evidence type="ECO:0000313" key="2">
    <source>
        <dbReference type="Proteomes" id="UP001168620"/>
    </source>
</evidence>
<proteinExistence type="predicted"/>
<organism evidence="1 2">
    <name type="scientific">Nocardioides oceani</name>
    <dbReference type="NCBI Taxonomy" id="3058369"/>
    <lineage>
        <taxon>Bacteria</taxon>
        <taxon>Bacillati</taxon>
        <taxon>Actinomycetota</taxon>
        <taxon>Actinomycetes</taxon>
        <taxon>Propionibacteriales</taxon>
        <taxon>Nocardioidaceae</taxon>
        <taxon>Nocardioides</taxon>
    </lineage>
</organism>
<dbReference type="RefSeq" id="WP_300955441.1">
    <property type="nucleotide sequence ID" value="NZ_JAUHJQ010000331.1"/>
</dbReference>